<evidence type="ECO:0000259" key="7">
    <source>
        <dbReference type="Pfam" id="PF20684"/>
    </source>
</evidence>
<dbReference type="InterPro" id="IPR049326">
    <property type="entry name" value="Rhodopsin_dom_fungi"/>
</dbReference>
<comment type="subcellular location">
    <subcellularLocation>
        <location evidence="1">Membrane</location>
        <topology evidence="1">Multi-pass membrane protein</topology>
    </subcellularLocation>
</comment>
<feature type="transmembrane region" description="Helical" evidence="6">
    <location>
        <begin position="156"/>
        <end position="180"/>
    </location>
</feature>
<protein>
    <recommendedName>
        <fullName evidence="7">Rhodopsin domain-containing protein</fullName>
    </recommendedName>
</protein>
<evidence type="ECO:0000256" key="2">
    <source>
        <dbReference type="ARBA" id="ARBA00022692"/>
    </source>
</evidence>
<organism evidence="8 9">
    <name type="scientific">Viridothelium virens</name>
    <name type="common">Speckled blister lichen</name>
    <name type="synonym">Trypethelium virens</name>
    <dbReference type="NCBI Taxonomy" id="1048519"/>
    <lineage>
        <taxon>Eukaryota</taxon>
        <taxon>Fungi</taxon>
        <taxon>Dikarya</taxon>
        <taxon>Ascomycota</taxon>
        <taxon>Pezizomycotina</taxon>
        <taxon>Dothideomycetes</taxon>
        <taxon>Dothideomycetes incertae sedis</taxon>
        <taxon>Trypetheliales</taxon>
        <taxon>Trypetheliaceae</taxon>
        <taxon>Viridothelium</taxon>
    </lineage>
</organism>
<evidence type="ECO:0000256" key="6">
    <source>
        <dbReference type="SAM" id="Phobius"/>
    </source>
</evidence>
<accession>A0A6A6HQ30</accession>
<sequence length="248" mass="27938">MSYLALDFNQSIPQALQHIPALPPPDGVTPNFVDPPTRSTLLVTVISVLFGLMFIFYLSRVYMKLMIIGEMTLDDLTCTIGLVGAIAYYTGVVVGATRGPIGKHQWDVPRSEEMNMNSIFPLWIRVVVTGPTYLLFKATLFIMYLKIFKPMRWVRVSVYIGLVLLCLFYVPVMVVQFYFATPRPHETWTAHFMSPMQQKTGILLISLPTVGLAFDVYLLLLPMAAISQVQLPPKRKLGVMMIFLSGIL</sequence>
<dbReference type="PANTHER" id="PTHR33048">
    <property type="entry name" value="PTH11-LIKE INTEGRAL MEMBRANE PROTEIN (AFU_ORTHOLOGUE AFUA_5G11245)"/>
    <property type="match status" value="1"/>
</dbReference>
<feature type="transmembrane region" description="Helical" evidence="6">
    <location>
        <begin position="80"/>
        <end position="102"/>
    </location>
</feature>
<keyword evidence="2 6" id="KW-0812">Transmembrane</keyword>
<evidence type="ECO:0000313" key="9">
    <source>
        <dbReference type="Proteomes" id="UP000800092"/>
    </source>
</evidence>
<evidence type="ECO:0000256" key="4">
    <source>
        <dbReference type="ARBA" id="ARBA00023136"/>
    </source>
</evidence>
<dbReference type="GO" id="GO:0016020">
    <property type="term" value="C:membrane"/>
    <property type="evidence" value="ECO:0007669"/>
    <property type="project" value="UniProtKB-SubCell"/>
</dbReference>
<evidence type="ECO:0000256" key="5">
    <source>
        <dbReference type="ARBA" id="ARBA00038359"/>
    </source>
</evidence>
<dbReference type="Proteomes" id="UP000800092">
    <property type="component" value="Unassembled WGS sequence"/>
</dbReference>
<dbReference type="EMBL" id="ML991771">
    <property type="protein sequence ID" value="KAF2240117.1"/>
    <property type="molecule type" value="Genomic_DNA"/>
</dbReference>
<evidence type="ECO:0000256" key="1">
    <source>
        <dbReference type="ARBA" id="ARBA00004141"/>
    </source>
</evidence>
<feature type="domain" description="Rhodopsin" evidence="7">
    <location>
        <begin position="60"/>
        <end position="247"/>
    </location>
</feature>
<dbReference type="InterPro" id="IPR052337">
    <property type="entry name" value="SAT4-like"/>
</dbReference>
<evidence type="ECO:0000256" key="3">
    <source>
        <dbReference type="ARBA" id="ARBA00022989"/>
    </source>
</evidence>
<dbReference type="PANTHER" id="PTHR33048:SF158">
    <property type="entry name" value="MEMBRANE PROTEIN PTH11-LIKE, PUTATIVE-RELATED"/>
    <property type="match status" value="1"/>
</dbReference>
<gene>
    <name evidence="8" type="ORF">EV356DRAFT_11124</name>
</gene>
<keyword evidence="3 6" id="KW-1133">Transmembrane helix</keyword>
<dbReference type="OrthoDB" id="444631at2759"/>
<name>A0A6A6HQ30_VIRVR</name>
<feature type="transmembrane region" description="Helical" evidence="6">
    <location>
        <begin position="122"/>
        <end position="144"/>
    </location>
</feature>
<reference evidence="8" key="1">
    <citation type="journal article" date="2020" name="Stud. Mycol.">
        <title>101 Dothideomycetes genomes: a test case for predicting lifestyles and emergence of pathogens.</title>
        <authorList>
            <person name="Haridas S."/>
            <person name="Albert R."/>
            <person name="Binder M."/>
            <person name="Bloem J."/>
            <person name="Labutti K."/>
            <person name="Salamov A."/>
            <person name="Andreopoulos B."/>
            <person name="Baker S."/>
            <person name="Barry K."/>
            <person name="Bills G."/>
            <person name="Bluhm B."/>
            <person name="Cannon C."/>
            <person name="Castanera R."/>
            <person name="Culley D."/>
            <person name="Daum C."/>
            <person name="Ezra D."/>
            <person name="Gonzalez J."/>
            <person name="Henrissat B."/>
            <person name="Kuo A."/>
            <person name="Liang C."/>
            <person name="Lipzen A."/>
            <person name="Lutzoni F."/>
            <person name="Magnuson J."/>
            <person name="Mondo S."/>
            <person name="Nolan M."/>
            <person name="Ohm R."/>
            <person name="Pangilinan J."/>
            <person name="Park H.-J."/>
            <person name="Ramirez L."/>
            <person name="Alfaro M."/>
            <person name="Sun H."/>
            <person name="Tritt A."/>
            <person name="Yoshinaga Y."/>
            <person name="Zwiers L.-H."/>
            <person name="Turgeon B."/>
            <person name="Goodwin S."/>
            <person name="Spatafora J."/>
            <person name="Crous P."/>
            <person name="Grigoriev I."/>
        </authorList>
    </citation>
    <scope>NUCLEOTIDE SEQUENCE</scope>
    <source>
        <strain evidence="8">Tuck. ex Michener</strain>
    </source>
</reference>
<keyword evidence="9" id="KW-1185">Reference proteome</keyword>
<comment type="similarity">
    <text evidence="5">Belongs to the SAT4 family.</text>
</comment>
<keyword evidence="4 6" id="KW-0472">Membrane</keyword>
<feature type="transmembrane region" description="Helical" evidence="6">
    <location>
        <begin position="40"/>
        <end position="59"/>
    </location>
</feature>
<dbReference type="Pfam" id="PF20684">
    <property type="entry name" value="Fung_rhodopsin"/>
    <property type="match status" value="1"/>
</dbReference>
<feature type="transmembrane region" description="Helical" evidence="6">
    <location>
        <begin position="200"/>
        <end position="226"/>
    </location>
</feature>
<evidence type="ECO:0000313" key="8">
    <source>
        <dbReference type="EMBL" id="KAF2240117.1"/>
    </source>
</evidence>
<proteinExistence type="inferred from homology"/>
<dbReference type="AlphaFoldDB" id="A0A6A6HQ30"/>